<reference evidence="4" key="1">
    <citation type="submission" date="2022-10" db="EMBL/GenBank/DDBJ databases">
        <title>Vagococcus sp. isolated from poultry meat.</title>
        <authorList>
            <person name="Johansson P."/>
            <person name="Bjorkroth J."/>
        </authorList>
    </citation>
    <scope>NUCLEOTIDE SEQUENCE</scope>
    <source>
        <strain evidence="4">PNs007</strain>
    </source>
</reference>
<dbReference type="PANTHER" id="PTHR30576:SF0">
    <property type="entry name" value="UNDECAPRENYL-PHOSPHATE N-ACETYLGALACTOSAMINYL 1-PHOSPHATE TRANSFERASE-RELATED"/>
    <property type="match status" value="1"/>
</dbReference>
<name>A0ABT5X022_9ENTE</name>
<keyword evidence="4" id="KW-0808">Transferase</keyword>
<evidence type="ECO:0000313" key="5">
    <source>
        <dbReference type="Proteomes" id="UP001147148"/>
    </source>
</evidence>
<evidence type="ECO:0000256" key="1">
    <source>
        <dbReference type="ARBA" id="ARBA00006464"/>
    </source>
</evidence>
<dbReference type="PANTHER" id="PTHR30576">
    <property type="entry name" value="COLANIC BIOSYNTHESIS UDP-GLUCOSE LIPID CARRIER TRANSFERASE"/>
    <property type="match status" value="1"/>
</dbReference>
<keyword evidence="2" id="KW-1133">Transmembrane helix</keyword>
<evidence type="ECO:0000259" key="3">
    <source>
        <dbReference type="Pfam" id="PF02397"/>
    </source>
</evidence>
<dbReference type="GO" id="GO:0016740">
    <property type="term" value="F:transferase activity"/>
    <property type="evidence" value="ECO:0007669"/>
    <property type="project" value="UniProtKB-KW"/>
</dbReference>
<comment type="caution">
    <text evidence="4">The sequence shown here is derived from an EMBL/GenBank/DDBJ whole genome shotgun (WGS) entry which is preliminary data.</text>
</comment>
<dbReference type="Proteomes" id="UP001147148">
    <property type="component" value="Unassembled WGS sequence"/>
</dbReference>
<gene>
    <name evidence="4" type="ORF">OL233_03445</name>
</gene>
<protein>
    <submittedName>
        <fullName evidence="4">Sugar transferase</fullName>
    </submittedName>
</protein>
<dbReference type="Pfam" id="PF02397">
    <property type="entry name" value="Bac_transf"/>
    <property type="match status" value="1"/>
</dbReference>
<accession>A0ABT5X022</accession>
<evidence type="ECO:0000256" key="2">
    <source>
        <dbReference type="SAM" id="Phobius"/>
    </source>
</evidence>
<sequence length="196" mass="22808">MYSKFFKRWIDIVLCLLVCPIVLLVIIVFAPFIYFEDKGSIFYKAKRRGQYGTVFNMLKLRTMKVNAPDIRNEDNSTFNSENDPRVTKVGRVLRKTSLDEFPQFLNVIKGDMSLIGPRPVMTDKPLSEYDQVRIDRLKVKPGITGLSQAYYRNSISQEEKMKIDAEYANTVTFVLDIKIIFKTLKTVLLKENIYIE</sequence>
<evidence type="ECO:0000313" key="4">
    <source>
        <dbReference type="EMBL" id="MDF0479334.1"/>
    </source>
</evidence>
<keyword evidence="2" id="KW-0812">Transmembrane</keyword>
<comment type="similarity">
    <text evidence="1">Belongs to the bacterial sugar transferase family.</text>
</comment>
<feature type="transmembrane region" description="Helical" evidence="2">
    <location>
        <begin position="12"/>
        <end position="35"/>
    </location>
</feature>
<proteinExistence type="inferred from homology"/>
<organism evidence="4 5">
    <name type="scientific">Vagococcus proximus</name>
    <dbReference type="NCBI Taxonomy" id="2991417"/>
    <lineage>
        <taxon>Bacteria</taxon>
        <taxon>Bacillati</taxon>
        <taxon>Bacillota</taxon>
        <taxon>Bacilli</taxon>
        <taxon>Lactobacillales</taxon>
        <taxon>Enterococcaceae</taxon>
        <taxon>Vagococcus</taxon>
    </lineage>
</organism>
<keyword evidence="2" id="KW-0472">Membrane</keyword>
<dbReference type="InterPro" id="IPR003362">
    <property type="entry name" value="Bact_transf"/>
</dbReference>
<feature type="domain" description="Bacterial sugar transferase" evidence="3">
    <location>
        <begin position="7"/>
        <end position="188"/>
    </location>
</feature>
<dbReference type="EMBL" id="JAPDSH010000002">
    <property type="protein sequence ID" value="MDF0479334.1"/>
    <property type="molecule type" value="Genomic_DNA"/>
</dbReference>
<dbReference type="RefSeq" id="WP_275470978.1">
    <property type="nucleotide sequence ID" value="NZ_JAPDSH010000002.1"/>
</dbReference>
<keyword evidence="5" id="KW-1185">Reference proteome</keyword>